<keyword evidence="3 6" id="KW-0812">Transmembrane</keyword>
<keyword evidence="4 6" id="KW-1133">Transmembrane helix</keyword>
<feature type="transmembrane region" description="Helical" evidence="6">
    <location>
        <begin position="69"/>
        <end position="91"/>
    </location>
</feature>
<evidence type="ECO:0000259" key="7">
    <source>
        <dbReference type="PROSITE" id="PS50042"/>
    </source>
</evidence>
<dbReference type="RefSeq" id="WP_284100737.1">
    <property type="nucleotide sequence ID" value="NZ_JARRAF010000010.1"/>
</dbReference>
<proteinExistence type="inferred from homology"/>
<dbReference type="InterPro" id="IPR018488">
    <property type="entry name" value="cNMP-bd_CS"/>
</dbReference>
<gene>
    <name evidence="8" type="ORF">PZA18_10210</name>
</gene>
<dbReference type="InterPro" id="IPR014710">
    <property type="entry name" value="RmlC-like_jellyroll"/>
</dbReference>
<dbReference type="InterPro" id="IPR006685">
    <property type="entry name" value="MscS_channel_2nd"/>
</dbReference>
<dbReference type="InterPro" id="IPR045275">
    <property type="entry name" value="MscS_archaea/bacteria_type"/>
</dbReference>
<evidence type="ECO:0000256" key="5">
    <source>
        <dbReference type="ARBA" id="ARBA00023136"/>
    </source>
</evidence>
<keyword evidence="2" id="KW-1003">Cell membrane</keyword>
<comment type="function">
    <text evidence="6">Mechanosensitive channel that participates in the regulation of osmotic pressure changes within the cell, opening in response to stretch forces in the membrane lipid bilayer, without the need for other proteins. Contributes to normal resistance to hypoosmotic shock. Forms an ion channel of 1.0 nanosiemens conductance with a slight preference for anions.</text>
</comment>
<dbReference type="InterPro" id="IPR023408">
    <property type="entry name" value="MscS_beta-dom_sf"/>
</dbReference>
<comment type="subcellular location">
    <subcellularLocation>
        <location evidence="6">Cell inner membrane</location>
        <topology evidence="6">Multi-pass membrane protein</topology>
    </subcellularLocation>
    <subcellularLocation>
        <location evidence="1">Cell membrane</location>
        <topology evidence="1">Multi-pass membrane protein</topology>
    </subcellularLocation>
</comment>
<dbReference type="Pfam" id="PF00027">
    <property type="entry name" value="cNMP_binding"/>
    <property type="match status" value="1"/>
</dbReference>
<comment type="subunit">
    <text evidence="6">Homoheptamer.</text>
</comment>
<dbReference type="Gene3D" id="2.30.30.60">
    <property type="match status" value="1"/>
</dbReference>
<feature type="transmembrane region" description="Helical" evidence="6">
    <location>
        <begin position="9"/>
        <end position="26"/>
    </location>
</feature>
<keyword evidence="5 6" id="KW-0472">Membrane</keyword>
<sequence>MYSLLQQELLYVVISGVVGLLLMYRFRPDERRNVRLTAVFLVLGLIGYGIAQGASLMGMSRVAAIMGEVFTILLGMVIIRLWGLAIFRLLLPAIGVRVPQILEDVIVSVGYLAWGLVRLRYAGLDLSQIVTTSTIITAVLAFSMQDTLGNVLSGIALQLDSSIELGQWVKVGDISGRVVQIGWRSTQIETRNGETAVVPNAWLMKNTFSVIGKQLGELKVWRRWVYFEVDWECPPQHVMDAATQGVRDARIEFVATEPAPQAVLMELSNGVARYALRYWLTNPQVDDPTDSQVRAHVVASLLRHGFALSIHSHNVLMTKDNDKTMAAKLAKDLQARIKALSEMDLLAAASEAERTKIAEQLNFAPFETGDIITRQGAIAHWLYILTVGEVEVWKDFGTADAQMLGRLTASSFFGEMGLMTGAPRSATVVAVSYCECYKLDKAVFQQALHQRPELAEAISQVLATRLEANRNKVNNSSVAPITPHHTELLARMKHFFGLQ</sequence>
<dbReference type="InterPro" id="IPR010920">
    <property type="entry name" value="LSM_dom_sf"/>
</dbReference>
<dbReference type="InterPro" id="IPR018490">
    <property type="entry name" value="cNMP-bd_dom_sf"/>
</dbReference>
<evidence type="ECO:0000313" key="9">
    <source>
        <dbReference type="Proteomes" id="UP001172778"/>
    </source>
</evidence>
<dbReference type="EMBL" id="JARRAF010000010">
    <property type="protein sequence ID" value="MDK2124424.1"/>
    <property type="molecule type" value="Genomic_DNA"/>
</dbReference>
<comment type="similarity">
    <text evidence="6">Belongs to the MscS (TC 1.A.23) family.</text>
</comment>
<keyword evidence="6" id="KW-0407">Ion channel</keyword>
<dbReference type="PANTHER" id="PTHR30221">
    <property type="entry name" value="SMALL-CONDUCTANCE MECHANOSENSITIVE CHANNEL"/>
    <property type="match status" value="1"/>
</dbReference>
<dbReference type="PROSITE" id="PS50042">
    <property type="entry name" value="CNMP_BINDING_3"/>
    <property type="match status" value="1"/>
</dbReference>
<reference evidence="8" key="1">
    <citation type="submission" date="2023-03" db="EMBL/GenBank/DDBJ databases">
        <title>Chitinimonas shenzhenensis gen. nov., sp. nov., a novel member of family Burkholderiaceae isolated from activated sludge collected in Shen Zhen, China.</title>
        <authorList>
            <person name="Wang X."/>
        </authorList>
    </citation>
    <scope>NUCLEOTIDE SEQUENCE</scope>
    <source>
        <strain evidence="8">DQS-5</strain>
    </source>
</reference>
<dbReference type="SUPFAM" id="SSF50182">
    <property type="entry name" value="Sm-like ribonucleoproteins"/>
    <property type="match status" value="1"/>
</dbReference>
<dbReference type="Pfam" id="PF00924">
    <property type="entry name" value="MS_channel_2nd"/>
    <property type="match status" value="1"/>
</dbReference>
<protein>
    <recommendedName>
        <fullName evidence="6">Small-conductance mechanosensitive channel</fullName>
    </recommendedName>
</protein>
<dbReference type="PANTHER" id="PTHR30221:SF1">
    <property type="entry name" value="SMALL-CONDUCTANCE MECHANOSENSITIVE CHANNEL"/>
    <property type="match status" value="1"/>
</dbReference>
<dbReference type="PROSITE" id="PS00889">
    <property type="entry name" value="CNMP_BINDING_2"/>
    <property type="match status" value="1"/>
</dbReference>
<dbReference type="CDD" id="cd00038">
    <property type="entry name" value="CAP_ED"/>
    <property type="match status" value="1"/>
</dbReference>
<dbReference type="Gene3D" id="2.60.120.10">
    <property type="entry name" value="Jelly Rolls"/>
    <property type="match status" value="1"/>
</dbReference>
<dbReference type="SUPFAM" id="SSF51206">
    <property type="entry name" value="cAMP-binding domain-like"/>
    <property type="match status" value="1"/>
</dbReference>
<organism evidence="8 9">
    <name type="scientific">Parachitinimonas caeni</name>
    <dbReference type="NCBI Taxonomy" id="3031301"/>
    <lineage>
        <taxon>Bacteria</taxon>
        <taxon>Pseudomonadati</taxon>
        <taxon>Pseudomonadota</taxon>
        <taxon>Betaproteobacteria</taxon>
        <taxon>Neisseriales</taxon>
        <taxon>Chitinibacteraceae</taxon>
        <taxon>Parachitinimonas</taxon>
    </lineage>
</organism>
<evidence type="ECO:0000313" key="8">
    <source>
        <dbReference type="EMBL" id="MDK2124424.1"/>
    </source>
</evidence>
<feature type="domain" description="Cyclic nucleotide-binding" evidence="7">
    <location>
        <begin position="345"/>
        <end position="465"/>
    </location>
</feature>
<keyword evidence="6" id="KW-0997">Cell inner membrane</keyword>
<evidence type="ECO:0000256" key="3">
    <source>
        <dbReference type="ARBA" id="ARBA00022692"/>
    </source>
</evidence>
<comment type="caution">
    <text evidence="8">The sequence shown here is derived from an EMBL/GenBank/DDBJ whole genome shotgun (WGS) entry which is preliminary data.</text>
</comment>
<dbReference type="InterPro" id="IPR011066">
    <property type="entry name" value="MscS_channel_C_sf"/>
</dbReference>
<keyword evidence="6" id="KW-0813">Transport</keyword>
<dbReference type="SUPFAM" id="SSF82689">
    <property type="entry name" value="Mechanosensitive channel protein MscS (YggB), C-terminal domain"/>
    <property type="match status" value="1"/>
</dbReference>
<keyword evidence="9" id="KW-1185">Reference proteome</keyword>
<dbReference type="SMART" id="SM00100">
    <property type="entry name" value="cNMP"/>
    <property type="match status" value="1"/>
</dbReference>
<evidence type="ECO:0000256" key="6">
    <source>
        <dbReference type="RuleBase" id="RU369025"/>
    </source>
</evidence>
<dbReference type="InterPro" id="IPR000595">
    <property type="entry name" value="cNMP-bd_dom"/>
</dbReference>
<comment type="caution">
    <text evidence="6">Lacks conserved residue(s) required for the propagation of feature annotation.</text>
</comment>
<name>A0ABT7DWR0_9NEIS</name>
<feature type="transmembrane region" description="Helical" evidence="6">
    <location>
        <begin position="38"/>
        <end position="57"/>
    </location>
</feature>
<accession>A0ABT7DWR0</accession>
<keyword evidence="6" id="KW-0406">Ion transport</keyword>
<evidence type="ECO:0000256" key="4">
    <source>
        <dbReference type="ARBA" id="ARBA00022989"/>
    </source>
</evidence>
<dbReference type="Proteomes" id="UP001172778">
    <property type="component" value="Unassembled WGS sequence"/>
</dbReference>
<evidence type="ECO:0000256" key="1">
    <source>
        <dbReference type="ARBA" id="ARBA00004651"/>
    </source>
</evidence>
<evidence type="ECO:0000256" key="2">
    <source>
        <dbReference type="ARBA" id="ARBA00022475"/>
    </source>
</evidence>